<dbReference type="Gene3D" id="2.40.50.320">
    <property type="entry name" value="Copper binding periplasmic protein CusF"/>
    <property type="match status" value="1"/>
</dbReference>
<keyword evidence="2" id="KW-1185">Reference proteome</keyword>
<proteinExistence type="predicted"/>
<dbReference type="Pfam" id="PF11604">
    <property type="entry name" value="CusF_Ec"/>
    <property type="match status" value="1"/>
</dbReference>
<name>A0A840A5R2_9CAUL</name>
<organism evidence="1 2">
    <name type="scientific">Phenylobacterium haematophilum</name>
    <dbReference type="NCBI Taxonomy" id="98513"/>
    <lineage>
        <taxon>Bacteria</taxon>
        <taxon>Pseudomonadati</taxon>
        <taxon>Pseudomonadota</taxon>
        <taxon>Alphaproteobacteria</taxon>
        <taxon>Caulobacterales</taxon>
        <taxon>Caulobacteraceae</taxon>
        <taxon>Phenylobacterium</taxon>
    </lineage>
</organism>
<dbReference type="RefSeq" id="WP_068875187.1">
    <property type="nucleotide sequence ID" value="NZ_JACIDK010000006.1"/>
</dbReference>
<evidence type="ECO:0000313" key="1">
    <source>
        <dbReference type="EMBL" id="MBB3893033.1"/>
    </source>
</evidence>
<sequence length="71" mass="7667">MSEIRGVGLVRAIDATAGRITIAYDAIEPLNWPAGTMAFAVGKSALLNSATVGDKVRFRLESQQITELTRF</sequence>
<evidence type="ECO:0000313" key="2">
    <source>
        <dbReference type="Proteomes" id="UP000530564"/>
    </source>
</evidence>
<dbReference type="InterPro" id="IPR042230">
    <property type="entry name" value="CusF_sf"/>
</dbReference>
<protein>
    <submittedName>
        <fullName evidence="1">Cu/Ag efflux protein CusF</fullName>
    </submittedName>
</protein>
<dbReference type="EMBL" id="JACIDK010000006">
    <property type="protein sequence ID" value="MBB3893033.1"/>
    <property type="molecule type" value="Genomic_DNA"/>
</dbReference>
<comment type="caution">
    <text evidence="1">The sequence shown here is derived from an EMBL/GenBank/DDBJ whole genome shotgun (WGS) entry which is preliminary data.</text>
</comment>
<gene>
    <name evidence="1" type="ORF">GGQ61_003771</name>
</gene>
<dbReference type="InterPro" id="IPR021647">
    <property type="entry name" value="CusF_Ec"/>
</dbReference>
<accession>A0A840A5R2</accession>
<dbReference type="Proteomes" id="UP000530564">
    <property type="component" value="Unassembled WGS sequence"/>
</dbReference>
<dbReference type="AlphaFoldDB" id="A0A840A5R2"/>
<reference evidence="1 2" key="1">
    <citation type="submission" date="2020-08" db="EMBL/GenBank/DDBJ databases">
        <title>Genomic Encyclopedia of Type Strains, Phase IV (KMG-IV): sequencing the most valuable type-strain genomes for metagenomic binning, comparative biology and taxonomic classification.</title>
        <authorList>
            <person name="Goeker M."/>
        </authorList>
    </citation>
    <scope>NUCLEOTIDE SEQUENCE [LARGE SCALE GENOMIC DNA]</scope>
    <source>
        <strain evidence="1 2">DSM 21793</strain>
    </source>
</reference>